<evidence type="ECO:0000313" key="1">
    <source>
        <dbReference type="EMBL" id="MBA4658152.1"/>
    </source>
</evidence>
<accession>A0A7C9A2Z0</accession>
<reference evidence="1" key="2">
    <citation type="submission" date="2020-07" db="EMBL/GenBank/DDBJ databases">
        <authorList>
            <person name="Vera ALvarez R."/>
            <person name="Arias-Moreno D.M."/>
            <person name="Jimenez-Jacinto V."/>
            <person name="Jimenez-Bremont J.F."/>
            <person name="Swaminathan K."/>
            <person name="Moose S.P."/>
            <person name="Guerrero-Gonzalez M.L."/>
            <person name="Marino-Ramirez L."/>
            <person name="Landsman D."/>
            <person name="Rodriguez-Kessler M."/>
            <person name="Delgado-Sanchez P."/>
        </authorList>
    </citation>
    <scope>NUCLEOTIDE SEQUENCE</scope>
    <source>
        <tissue evidence="1">Cladode</tissue>
    </source>
</reference>
<name>A0A7C9A2Z0_OPUST</name>
<dbReference type="AlphaFoldDB" id="A0A7C9A2Z0"/>
<dbReference type="EMBL" id="GISG01199459">
    <property type="protein sequence ID" value="MBA4658152.1"/>
    <property type="molecule type" value="Transcribed_RNA"/>
</dbReference>
<sequence>MRRRTFTVFPAILAAETILSKSNSLSTFTKTPLSAARTKSSSNFPFPLKMHLVGSNPAASASLSSLPLTRTAPQPNFLKCSKIFKLLLALIAYPIIDLNPSRASL</sequence>
<organism evidence="1">
    <name type="scientific">Opuntia streptacantha</name>
    <name type="common">Prickly pear cactus</name>
    <name type="synonym">Opuntia cardona</name>
    <dbReference type="NCBI Taxonomy" id="393608"/>
    <lineage>
        <taxon>Eukaryota</taxon>
        <taxon>Viridiplantae</taxon>
        <taxon>Streptophyta</taxon>
        <taxon>Embryophyta</taxon>
        <taxon>Tracheophyta</taxon>
        <taxon>Spermatophyta</taxon>
        <taxon>Magnoliopsida</taxon>
        <taxon>eudicotyledons</taxon>
        <taxon>Gunneridae</taxon>
        <taxon>Pentapetalae</taxon>
        <taxon>Caryophyllales</taxon>
        <taxon>Cactineae</taxon>
        <taxon>Cactaceae</taxon>
        <taxon>Opuntioideae</taxon>
        <taxon>Opuntia</taxon>
    </lineage>
</organism>
<reference evidence="1" key="1">
    <citation type="journal article" date="2013" name="J. Plant Res.">
        <title>Effect of fungi and light on seed germination of three Opuntia species from semiarid lands of central Mexico.</title>
        <authorList>
            <person name="Delgado-Sanchez P."/>
            <person name="Jimenez-Bremont J.F."/>
            <person name="Guerrero-Gonzalez Mde L."/>
            <person name="Flores J."/>
        </authorList>
    </citation>
    <scope>NUCLEOTIDE SEQUENCE</scope>
    <source>
        <tissue evidence="1">Cladode</tissue>
    </source>
</reference>
<protein>
    <submittedName>
        <fullName evidence="1">Uncharacterized protein</fullName>
    </submittedName>
</protein>
<proteinExistence type="predicted"/>